<reference evidence="2" key="1">
    <citation type="submission" date="2022-05" db="EMBL/GenBank/DDBJ databases">
        <title>Complete genome sequence of toluene-degrading Gulosibacter sediminis strain ACHW.36C.</title>
        <authorList>
            <person name="Wai A.C."/>
            <person name="Lai G.K."/>
            <person name="Griffin S.D."/>
            <person name="Leung F.C."/>
        </authorList>
    </citation>
    <scope>NUCLEOTIDE SEQUENCE [LARGE SCALE GENOMIC DNA]</scope>
    <source>
        <strain evidence="2">ACHW.36C</strain>
    </source>
</reference>
<accession>A0ABY4MXK0</accession>
<sequence length="366" mass="39216">MRRFLIGVAAALGSALTLANLTGCAAAEEPGTLQNNNPLGNYVNQLRELPGVESATLGITGQQTDVYGLNVTLTDDITTEELSTVGSEAANFTTITSDAGLTASQPKLKRGESSFEYFDNLDGDALTAQLAYWMHLQLDGIDSVAMSGYTERISTLQSDPTTSPTPDPRYVAIELPADADADVADSIVAQLRQVTDPGAESGQWDLVVPSAHFKGEFHDAKFPSVTEYGYLSTVASTFMPVDDLASAEVSYYPDHDVPLQIEVVSFDSETDNLTAEEADVAFQQTAIWEQLAPLMEDLADHVNYQVEVLGNPLSDGGNFKLDFTVSDCAFTGDSTWPESSAALGEIWQHAMKHSSAKCSPEVVPSP</sequence>
<keyword evidence="1" id="KW-0732">Signal</keyword>
<gene>
    <name evidence="2" type="ORF">M3M28_01200</name>
</gene>
<proteinExistence type="predicted"/>
<evidence type="ECO:0000313" key="2">
    <source>
        <dbReference type="EMBL" id="UQN15114.1"/>
    </source>
</evidence>
<name>A0ABY4MXK0_9MICO</name>
<protein>
    <submittedName>
        <fullName evidence="2">Uncharacterized protein</fullName>
    </submittedName>
</protein>
<evidence type="ECO:0000256" key="1">
    <source>
        <dbReference type="SAM" id="SignalP"/>
    </source>
</evidence>
<feature type="chain" id="PRO_5045228409" evidence="1">
    <location>
        <begin position="20"/>
        <end position="366"/>
    </location>
</feature>
<dbReference type="EMBL" id="CP097160">
    <property type="protein sequence ID" value="UQN15114.1"/>
    <property type="molecule type" value="Genomic_DNA"/>
</dbReference>
<feature type="signal peptide" evidence="1">
    <location>
        <begin position="1"/>
        <end position="19"/>
    </location>
</feature>
<organism evidence="2">
    <name type="scientific">Gulosibacter sediminis</name>
    <dbReference type="NCBI Taxonomy" id="1729695"/>
    <lineage>
        <taxon>Bacteria</taxon>
        <taxon>Bacillati</taxon>
        <taxon>Actinomycetota</taxon>
        <taxon>Actinomycetes</taxon>
        <taxon>Micrococcales</taxon>
        <taxon>Microbacteriaceae</taxon>
        <taxon>Gulosibacter</taxon>
    </lineage>
</organism>